<organism evidence="1 2">
    <name type="scientific">Occultella aeris</name>
    <dbReference type="NCBI Taxonomy" id="2761496"/>
    <lineage>
        <taxon>Bacteria</taxon>
        <taxon>Bacillati</taxon>
        <taxon>Actinomycetota</taxon>
        <taxon>Actinomycetes</taxon>
        <taxon>Micrococcales</taxon>
        <taxon>Ruaniaceae</taxon>
        <taxon>Occultella</taxon>
    </lineage>
</organism>
<keyword evidence="2" id="KW-1185">Reference proteome</keyword>
<dbReference type="Proteomes" id="UP000419743">
    <property type="component" value="Unassembled WGS sequence"/>
</dbReference>
<dbReference type="RefSeq" id="WP_156740174.1">
    <property type="nucleotide sequence ID" value="NZ_CACRYJ010000017.1"/>
</dbReference>
<reference evidence="1 2" key="1">
    <citation type="submission" date="2019-11" db="EMBL/GenBank/DDBJ databases">
        <authorList>
            <person name="Criscuolo A."/>
        </authorList>
    </citation>
    <scope>NUCLEOTIDE SEQUENCE [LARGE SCALE GENOMIC DNA]</scope>
    <source>
        <strain evidence="1">CIP111667</strain>
    </source>
</reference>
<comment type="caution">
    <text evidence="1">The sequence shown here is derived from an EMBL/GenBank/DDBJ whole genome shotgun (WGS) entry which is preliminary data.</text>
</comment>
<name>A0A7M4DGX0_9MICO</name>
<protein>
    <recommendedName>
        <fullName evidence="3">Ribbon-helix-helix protein CopG domain-containing protein</fullName>
    </recommendedName>
</protein>
<dbReference type="AlphaFoldDB" id="A0A7M4DGX0"/>
<proteinExistence type="predicted"/>
<sequence>MPSITIRTDDQVERALAELTSRGSNRSDVVRRAILELARTEHAAALRAEAEALRDDPADVAAAKALAHEMSGISAW</sequence>
<dbReference type="EMBL" id="CACRYJ010000017">
    <property type="protein sequence ID" value="VZO36163.1"/>
    <property type="molecule type" value="Genomic_DNA"/>
</dbReference>
<gene>
    <name evidence="1" type="ORF">HALOF300_01367</name>
</gene>
<evidence type="ECO:0000313" key="1">
    <source>
        <dbReference type="EMBL" id="VZO36163.1"/>
    </source>
</evidence>
<accession>A0A7M4DGX0</accession>
<evidence type="ECO:0000313" key="2">
    <source>
        <dbReference type="Proteomes" id="UP000419743"/>
    </source>
</evidence>
<evidence type="ECO:0008006" key="3">
    <source>
        <dbReference type="Google" id="ProtNLM"/>
    </source>
</evidence>